<sequence>MQSGLAKANEAITMLVCQPLPAGETGQFNLNCQVFEANKNKARLDEALEVSSRGERRRSATTRFTRGCLPALLFRFTYFKTCVSKVKKGLLQGAACFPSLIKNVNWAKQKKIPYFKGEVLEPMEPRAVSQETRS</sequence>
<name>A0A4Z2JH23_9TELE</name>
<evidence type="ECO:0000313" key="2">
    <source>
        <dbReference type="Proteomes" id="UP000314294"/>
    </source>
</evidence>
<proteinExistence type="predicted"/>
<keyword evidence="2" id="KW-1185">Reference proteome</keyword>
<dbReference type="AlphaFoldDB" id="A0A4Z2JH23"/>
<evidence type="ECO:0000313" key="1">
    <source>
        <dbReference type="EMBL" id="TNN88958.1"/>
    </source>
</evidence>
<comment type="caution">
    <text evidence="1">The sequence shown here is derived from an EMBL/GenBank/DDBJ whole genome shotgun (WGS) entry which is preliminary data.</text>
</comment>
<accession>A0A4Z2JH23</accession>
<dbReference type="EMBL" id="SRLO01000003">
    <property type="protein sequence ID" value="TNN88958.1"/>
    <property type="molecule type" value="Genomic_DNA"/>
</dbReference>
<organism evidence="1 2">
    <name type="scientific">Liparis tanakae</name>
    <name type="common">Tanaka's snailfish</name>
    <dbReference type="NCBI Taxonomy" id="230148"/>
    <lineage>
        <taxon>Eukaryota</taxon>
        <taxon>Metazoa</taxon>
        <taxon>Chordata</taxon>
        <taxon>Craniata</taxon>
        <taxon>Vertebrata</taxon>
        <taxon>Euteleostomi</taxon>
        <taxon>Actinopterygii</taxon>
        <taxon>Neopterygii</taxon>
        <taxon>Teleostei</taxon>
        <taxon>Neoteleostei</taxon>
        <taxon>Acanthomorphata</taxon>
        <taxon>Eupercaria</taxon>
        <taxon>Perciformes</taxon>
        <taxon>Cottioidei</taxon>
        <taxon>Cottales</taxon>
        <taxon>Liparidae</taxon>
        <taxon>Liparis</taxon>
    </lineage>
</organism>
<protein>
    <submittedName>
        <fullName evidence="1">Uncharacterized protein</fullName>
    </submittedName>
</protein>
<reference evidence="1 2" key="1">
    <citation type="submission" date="2019-03" db="EMBL/GenBank/DDBJ databases">
        <title>First draft genome of Liparis tanakae, snailfish: a comprehensive survey of snailfish specific genes.</title>
        <authorList>
            <person name="Kim W."/>
            <person name="Song I."/>
            <person name="Jeong J.-H."/>
            <person name="Kim D."/>
            <person name="Kim S."/>
            <person name="Ryu S."/>
            <person name="Song J.Y."/>
            <person name="Lee S.K."/>
        </authorList>
    </citation>
    <scope>NUCLEOTIDE SEQUENCE [LARGE SCALE GENOMIC DNA]</scope>
    <source>
        <tissue evidence="1">Muscle</tissue>
    </source>
</reference>
<dbReference type="Proteomes" id="UP000314294">
    <property type="component" value="Unassembled WGS sequence"/>
</dbReference>
<gene>
    <name evidence="1" type="ORF">EYF80_000836</name>
</gene>